<gene>
    <name evidence="1" type="ORF">JI435_405990</name>
</gene>
<keyword evidence="2" id="KW-1185">Reference proteome</keyword>
<proteinExistence type="predicted"/>
<dbReference type="AlphaFoldDB" id="A0A7U2EWQ6"/>
<reference evidence="2" key="1">
    <citation type="journal article" date="2021" name="BMC Genomics">
        <title>Chromosome-level genome assembly and manually-curated proteome of model necrotroph Parastagonospora nodorum Sn15 reveals a genome-wide trove of candidate effector homologs, and redundancy of virulence-related functions within an accessory chromosome.</title>
        <authorList>
            <person name="Bertazzoni S."/>
            <person name="Jones D.A.B."/>
            <person name="Phan H.T."/>
            <person name="Tan K.-C."/>
            <person name="Hane J.K."/>
        </authorList>
    </citation>
    <scope>NUCLEOTIDE SEQUENCE [LARGE SCALE GENOMIC DNA]</scope>
    <source>
        <strain evidence="2">SN15 / ATCC MYA-4574 / FGSC 10173)</strain>
    </source>
</reference>
<dbReference type="VEuPathDB" id="FungiDB:JI435_405990"/>
<evidence type="ECO:0000313" key="2">
    <source>
        <dbReference type="Proteomes" id="UP000663193"/>
    </source>
</evidence>
<dbReference type="EMBL" id="CP069026">
    <property type="protein sequence ID" value="QRC94526.1"/>
    <property type="molecule type" value="Genomic_DNA"/>
</dbReference>
<protein>
    <submittedName>
        <fullName evidence="1">Uncharacterized protein</fullName>
    </submittedName>
</protein>
<dbReference type="Proteomes" id="UP000663193">
    <property type="component" value="Chromosome 4"/>
</dbReference>
<name>A0A7U2EWQ6_PHANO</name>
<evidence type="ECO:0000313" key="1">
    <source>
        <dbReference type="EMBL" id="QRC94526.1"/>
    </source>
</evidence>
<sequence length="82" mass="9276">MRTPAVQQHQKQGAVSEWVRLLCMREGVVTTTQVVQACVNQSMGAGGVGSRWWRFAMMLYLSLLYKRPVRSPLGFYLNATLD</sequence>
<organism evidence="1 2">
    <name type="scientific">Phaeosphaeria nodorum (strain SN15 / ATCC MYA-4574 / FGSC 10173)</name>
    <name type="common">Glume blotch fungus</name>
    <name type="synonym">Parastagonospora nodorum</name>
    <dbReference type="NCBI Taxonomy" id="321614"/>
    <lineage>
        <taxon>Eukaryota</taxon>
        <taxon>Fungi</taxon>
        <taxon>Dikarya</taxon>
        <taxon>Ascomycota</taxon>
        <taxon>Pezizomycotina</taxon>
        <taxon>Dothideomycetes</taxon>
        <taxon>Pleosporomycetidae</taxon>
        <taxon>Pleosporales</taxon>
        <taxon>Pleosporineae</taxon>
        <taxon>Phaeosphaeriaceae</taxon>
        <taxon>Parastagonospora</taxon>
    </lineage>
</organism>
<accession>A0A7U2EWQ6</accession>